<dbReference type="Gene3D" id="2.60.40.1090">
    <property type="entry name" value="Fimbrial-type adhesion domain"/>
    <property type="match status" value="1"/>
</dbReference>
<feature type="domain" description="Fimbrial-type adhesion" evidence="2">
    <location>
        <begin position="207"/>
        <end position="339"/>
    </location>
</feature>
<evidence type="ECO:0000256" key="1">
    <source>
        <dbReference type="SAM" id="SignalP"/>
    </source>
</evidence>
<dbReference type="InterPro" id="IPR036937">
    <property type="entry name" value="Adhesion_dom_fimbrial_sf"/>
</dbReference>
<protein>
    <recommendedName>
        <fullName evidence="2">Fimbrial-type adhesion domain-containing protein</fullName>
    </recommendedName>
</protein>
<gene>
    <name evidence="4" type="ORF">PS652_01582</name>
    <name evidence="3" type="ORF">PS652_02056</name>
</gene>
<dbReference type="GO" id="GO:0009289">
    <property type="term" value="C:pilus"/>
    <property type="evidence" value="ECO:0007669"/>
    <property type="project" value="InterPro"/>
</dbReference>
<organism evidence="4">
    <name type="scientific">Pseudomonas fluorescens</name>
    <dbReference type="NCBI Taxonomy" id="294"/>
    <lineage>
        <taxon>Bacteria</taxon>
        <taxon>Pseudomonadati</taxon>
        <taxon>Pseudomonadota</taxon>
        <taxon>Gammaproteobacteria</taxon>
        <taxon>Pseudomonadales</taxon>
        <taxon>Pseudomonadaceae</taxon>
        <taxon>Pseudomonas</taxon>
    </lineage>
</organism>
<evidence type="ECO:0000313" key="5">
    <source>
        <dbReference type="Proteomes" id="UP000326595"/>
    </source>
</evidence>
<accession>A0A5E6RDU4</accession>
<feature type="signal peptide" evidence="1">
    <location>
        <begin position="1"/>
        <end position="36"/>
    </location>
</feature>
<proteinExistence type="predicted"/>
<sequence precursor="true">MSTSISYSRTLKMLPLKTLAMTLLLAASACPATSFALSCKEADTNSAVSKDSLGTALAVPADAPDGTIIWESSLHTVKVVCADDYQQGNQKIYFYLNPGDVNIGNGIRIGIKYDKKTITSSSGKISTGYSSHHGCKWANCTGWDKAEFSITFSVFIEKYGPTPTSGQANSLPDYRVFQLDGGYVLNPKPNSNLNYVITGVNNIRFIPCSPDLKITPSTVNFRRALSSTASIGNIASSANFRLGLSSSCDTPYTVNARFASTPGGGTIINNLLVPDNNSSVGISLSRAATNEKVPFDKWFKLADLTGRDLNSTDFKADLIWREPPKAGSFDASVIVDLFYK</sequence>
<dbReference type="Proteomes" id="UP000326595">
    <property type="component" value="Chromosome"/>
</dbReference>
<evidence type="ECO:0000313" key="3">
    <source>
        <dbReference type="EMBL" id="CAK9889227.1"/>
    </source>
</evidence>
<reference evidence="3 5" key="2">
    <citation type="submission" date="2024-03" db="EMBL/GenBank/DDBJ databases">
        <authorList>
            <person name="Alaster D. Moffat"/>
            <person name="Govind Chandra"/>
            <person name="Andrew W. Truman"/>
        </authorList>
    </citation>
    <scope>NUCLEOTIDE SEQUENCE [LARGE SCALE GENOMIC DNA]</scope>
    <source>
        <strain evidence="3">PS652</strain>
    </source>
</reference>
<reference evidence="4" key="1">
    <citation type="submission" date="2019-09" db="EMBL/GenBank/DDBJ databases">
        <authorList>
            <person name="Chandra G."/>
            <person name="Truman W A."/>
        </authorList>
    </citation>
    <scope>NUCLEOTIDE SEQUENCE [LARGE SCALE GENOMIC DNA]</scope>
    <source>
        <strain evidence="4">PS652</strain>
    </source>
</reference>
<evidence type="ECO:0000259" key="2">
    <source>
        <dbReference type="Pfam" id="PF00419"/>
    </source>
</evidence>
<dbReference type="EMBL" id="OZ024668">
    <property type="protein sequence ID" value="CAK9889227.1"/>
    <property type="molecule type" value="Genomic_DNA"/>
</dbReference>
<dbReference type="RefSeq" id="WP_224793743.1">
    <property type="nucleotide sequence ID" value="NZ_OZ024668.1"/>
</dbReference>
<dbReference type="InterPro" id="IPR000259">
    <property type="entry name" value="Adhesion_dom_fimbrial"/>
</dbReference>
<dbReference type="InterPro" id="IPR008966">
    <property type="entry name" value="Adhesion_dom_sf"/>
</dbReference>
<dbReference type="Pfam" id="PF00419">
    <property type="entry name" value="Fimbrial"/>
    <property type="match status" value="1"/>
</dbReference>
<dbReference type="AlphaFoldDB" id="A0A5E6RDU4"/>
<feature type="chain" id="PRO_5023117155" description="Fimbrial-type adhesion domain-containing protein" evidence="1">
    <location>
        <begin position="37"/>
        <end position="340"/>
    </location>
</feature>
<dbReference type="GO" id="GO:0007155">
    <property type="term" value="P:cell adhesion"/>
    <property type="evidence" value="ECO:0007669"/>
    <property type="project" value="InterPro"/>
</dbReference>
<evidence type="ECO:0000313" key="4">
    <source>
        <dbReference type="EMBL" id="VVM67124.1"/>
    </source>
</evidence>
<name>A0A5E6RDU4_PSEFL</name>
<keyword evidence="1" id="KW-0732">Signal</keyword>
<dbReference type="EMBL" id="CABVHG010000007">
    <property type="protein sequence ID" value="VVM67124.1"/>
    <property type="molecule type" value="Genomic_DNA"/>
</dbReference>
<dbReference type="SUPFAM" id="SSF49401">
    <property type="entry name" value="Bacterial adhesins"/>
    <property type="match status" value="1"/>
</dbReference>